<dbReference type="CDD" id="cd04867">
    <property type="entry name" value="TGS_YchF_OLA1"/>
    <property type="match status" value="1"/>
</dbReference>
<dbReference type="Gene3D" id="3.10.20.30">
    <property type="match status" value="1"/>
</dbReference>
<reference evidence="6 9" key="2">
    <citation type="submission" date="2016-11" db="EMBL/GenBank/DDBJ databases">
        <title>Genomic analysis of Caldithrix abyssi and proposal of a novel bacterial phylum Caldithrichaeota.</title>
        <authorList>
            <person name="Kublanov I."/>
            <person name="Sigalova O."/>
            <person name="Gavrilov S."/>
            <person name="Lebedinsky A."/>
            <person name="Ivanova N."/>
            <person name="Daum C."/>
            <person name="Reddy T."/>
            <person name="Klenk H.P."/>
            <person name="Goker M."/>
            <person name="Reva O."/>
            <person name="Miroshnichenko M."/>
            <person name="Kyprides N."/>
            <person name="Woyke T."/>
            <person name="Gelfand M."/>
        </authorList>
    </citation>
    <scope>NUCLEOTIDE SEQUENCE [LARGE SCALE GENOMIC DNA]</scope>
    <source>
        <strain evidence="6 9">LF13</strain>
    </source>
</reference>
<dbReference type="AlphaFoldDB" id="H1XTJ5"/>
<keyword evidence="8" id="KW-1185">Reference proteome</keyword>
<dbReference type="NCBIfam" id="TIGR00092">
    <property type="entry name" value="redox-regulated ATPase YchF"/>
    <property type="match status" value="1"/>
</dbReference>
<evidence type="ECO:0000313" key="7">
    <source>
        <dbReference type="EMBL" id="EHO41470.1"/>
    </source>
</evidence>
<dbReference type="InterPro" id="IPR004396">
    <property type="entry name" value="ATPase_YchF/OLA1"/>
</dbReference>
<dbReference type="PANTHER" id="PTHR23305">
    <property type="entry name" value="OBG GTPASE FAMILY"/>
    <property type="match status" value="1"/>
</dbReference>
<reference evidence="7 8" key="1">
    <citation type="submission" date="2011-09" db="EMBL/GenBank/DDBJ databases">
        <title>The permanent draft genome of Caldithrix abyssi DSM 13497.</title>
        <authorList>
            <consortium name="US DOE Joint Genome Institute (JGI-PGF)"/>
            <person name="Lucas S."/>
            <person name="Han J."/>
            <person name="Lapidus A."/>
            <person name="Bruce D."/>
            <person name="Goodwin L."/>
            <person name="Pitluck S."/>
            <person name="Peters L."/>
            <person name="Kyrpides N."/>
            <person name="Mavromatis K."/>
            <person name="Ivanova N."/>
            <person name="Mikhailova N."/>
            <person name="Chertkov O."/>
            <person name="Detter J.C."/>
            <person name="Tapia R."/>
            <person name="Han C."/>
            <person name="Land M."/>
            <person name="Hauser L."/>
            <person name="Markowitz V."/>
            <person name="Cheng J.-F."/>
            <person name="Hugenholtz P."/>
            <person name="Woyke T."/>
            <person name="Wu D."/>
            <person name="Spring S."/>
            <person name="Brambilla E."/>
            <person name="Klenk H.-P."/>
            <person name="Eisen J.A."/>
        </authorList>
    </citation>
    <scope>NUCLEOTIDE SEQUENCE [LARGE SCALE GENOMIC DNA]</scope>
    <source>
        <strain evidence="7 8">DSM 13497</strain>
    </source>
</reference>
<dbReference type="FunFam" id="3.10.20.30:FF:000001">
    <property type="entry name" value="Ribosome-binding ATPase YchF"/>
    <property type="match status" value="1"/>
</dbReference>
<dbReference type="InterPro" id="IPR023192">
    <property type="entry name" value="TGS-like_dom_sf"/>
</dbReference>
<dbReference type="PRINTS" id="PR00326">
    <property type="entry name" value="GTP1OBG"/>
</dbReference>
<protein>
    <submittedName>
        <fullName evidence="7">GTP-binding protein YchF</fullName>
    </submittedName>
</protein>
<dbReference type="GO" id="GO:0046872">
    <property type="term" value="F:metal ion binding"/>
    <property type="evidence" value="ECO:0007669"/>
    <property type="project" value="UniProtKB-KW"/>
</dbReference>
<dbReference type="Gene3D" id="3.40.50.300">
    <property type="entry name" value="P-loop containing nucleotide triphosphate hydrolases"/>
    <property type="match status" value="1"/>
</dbReference>
<dbReference type="HOGENOM" id="CLU_018395_0_1_0"/>
<dbReference type="Pfam" id="PF01926">
    <property type="entry name" value="MMR_HSR1"/>
    <property type="match status" value="1"/>
</dbReference>
<keyword evidence="2" id="KW-0479">Metal-binding</keyword>
<keyword evidence="4" id="KW-0067">ATP-binding</keyword>
<evidence type="ECO:0000256" key="1">
    <source>
        <dbReference type="ARBA" id="ARBA00001946"/>
    </source>
</evidence>
<dbReference type="RefSeq" id="WP_006928603.1">
    <property type="nucleotide sequence ID" value="NZ_CM001402.1"/>
</dbReference>
<dbReference type="InterPro" id="IPR006073">
    <property type="entry name" value="GTP-bd"/>
</dbReference>
<dbReference type="InterPro" id="IPR027417">
    <property type="entry name" value="P-loop_NTPase"/>
</dbReference>
<evidence type="ECO:0000313" key="8">
    <source>
        <dbReference type="Proteomes" id="UP000004671"/>
    </source>
</evidence>
<dbReference type="OrthoDB" id="9807318at2"/>
<dbReference type="Proteomes" id="UP000004671">
    <property type="component" value="Chromosome"/>
</dbReference>
<dbReference type="PIRSF" id="PIRSF006641">
    <property type="entry name" value="CHP00092"/>
    <property type="match status" value="1"/>
</dbReference>
<dbReference type="eggNOG" id="COG0012">
    <property type="taxonomic scope" value="Bacteria"/>
</dbReference>
<dbReference type="SUPFAM" id="SSF81271">
    <property type="entry name" value="TGS-like"/>
    <property type="match status" value="1"/>
</dbReference>
<dbReference type="FunCoup" id="H1XTJ5">
    <property type="interactions" value="535"/>
</dbReference>
<dbReference type="EMBL" id="CP018099">
    <property type="protein sequence ID" value="APF17358.1"/>
    <property type="molecule type" value="Genomic_DNA"/>
</dbReference>
<dbReference type="FunFam" id="1.10.150.300:FF:000004">
    <property type="entry name" value="Ribosome-binding ATPase YchF"/>
    <property type="match status" value="1"/>
</dbReference>
<dbReference type="EMBL" id="CM001402">
    <property type="protein sequence ID" value="EHO41470.1"/>
    <property type="molecule type" value="Genomic_DNA"/>
</dbReference>
<dbReference type="Gene3D" id="1.10.150.300">
    <property type="entry name" value="TGS-like domain"/>
    <property type="match status" value="1"/>
</dbReference>
<dbReference type="PANTHER" id="PTHR23305:SF18">
    <property type="entry name" value="OBG-TYPE G DOMAIN-CONTAINING PROTEIN"/>
    <property type="match status" value="1"/>
</dbReference>
<dbReference type="GO" id="GO:0005737">
    <property type="term" value="C:cytoplasm"/>
    <property type="evidence" value="ECO:0007669"/>
    <property type="project" value="TreeGrafter"/>
</dbReference>
<dbReference type="GO" id="GO:0005525">
    <property type="term" value="F:GTP binding"/>
    <property type="evidence" value="ECO:0007669"/>
    <property type="project" value="InterPro"/>
</dbReference>
<dbReference type="STRING" id="880073.Cabys_607"/>
<dbReference type="Proteomes" id="UP000183868">
    <property type="component" value="Chromosome"/>
</dbReference>
<dbReference type="SUPFAM" id="SSF52540">
    <property type="entry name" value="P-loop containing nucleoside triphosphate hydrolases"/>
    <property type="match status" value="1"/>
</dbReference>
<dbReference type="GO" id="GO:0005524">
    <property type="term" value="F:ATP binding"/>
    <property type="evidence" value="ECO:0007669"/>
    <property type="project" value="UniProtKB-KW"/>
</dbReference>
<dbReference type="InterPro" id="IPR013029">
    <property type="entry name" value="YchF_C"/>
</dbReference>
<organism evidence="7 8">
    <name type="scientific">Caldithrix abyssi DSM 13497</name>
    <dbReference type="NCBI Taxonomy" id="880073"/>
    <lineage>
        <taxon>Bacteria</taxon>
        <taxon>Pseudomonadati</taxon>
        <taxon>Calditrichota</taxon>
        <taxon>Calditrichia</taxon>
        <taxon>Calditrichales</taxon>
        <taxon>Calditrichaceae</taxon>
        <taxon>Caldithrix</taxon>
    </lineage>
</organism>
<dbReference type="InterPro" id="IPR012676">
    <property type="entry name" value="TGS-like"/>
</dbReference>
<dbReference type="KEGG" id="caby:Cabys_607"/>
<dbReference type="GO" id="GO:0016887">
    <property type="term" value="F:ATP hydrolysis activity"/>
    <property type="evidence" value="ECO:0007669"/>
    <property type="project" value="InterPro"/>
</dbReference>
<evidence type="ECO:0000256" key="4">
    <source>
        <dbReference type="ARBA" id="ARBA00022840"/>
    </source>
</evidence>
<comment type="cofactor">
    <cofactor evidence="1">
        <name>Mg(2+)</name>
        <dbReference type="ChEBI" id="CHEBI:18420"/>
    </cofactor>
</comment>
<evidence type="ECO:0000313" key="9">
    <source>
        <dbReference type="Proteomes" id="UP000183868"/>
    </source>
</evidence>
<dbReference type="PaxDb" id="880073-Calab_1856"/>
<dbReference type="Pfam" id="PF06071">
    <property type="entry name" value="YchF-GTPase_C"/>
    <property type="match status" value="1"/>
</dbReference>
<dbReference type="PROSITE" id="PS51880">
    <property type="entry name" value="TGS"/>
    <property type="match status" value="1"/>
</dbReference>
<feature type="domain" description="TGS" evidence="5">
    <location>
        <begin position="274"/>
        <end position="357"/>
    </location>
</feature>
<sequence>MQIGIVGLPFSGKTTLFSTLLKHKSQDAVGKMSAERGVVKVPDERLDRLTEMFNPKKKVNATIEYLKVPGLEGESAGTRGLPPQFLANLKTVDALLVMVRAFENEYYPHPLNRVDPKADIEFINAEFLLSDLGIVETRHEKLKKLVNKTQDEKDRRELALFEKLKEQLENEKPLREMDFDEHESLILKGYQFLTAKPVLYVLNIEESQIPNAEEIEREFTAYTGKNAAVTSLSAEIEKEISELEEEDAKVFMEDLGIKEPALHKLIRKSYELLGLISFFTVGEDECRSWPIRKGTNAQKAAGVIHTDLEKGFIRAETVHYDDLIRLGSMAACKEQGLLRLEGKDYIVKDGDILNIRFNV</sequence>
<dbReference type="InParanoid" id="H1XTJ5"/>
<keyword evidence="3" id="KW-0547">Nucleotide-binding</keyword>
<evidence type="ECO:0000256" key="3">
    <source>
        <dbReference type="ARBA" id="ARBA00022741"/>
    </source>
</evidence>
<accession>H1XTJ5</accession>
<dbReference type="InterPro" id="IPR012675">
    <property type="entry name" value="Beta-grasp_dom_sf"/>
</dbReference>
<evidence type="ECO:0000313" key="6">
    <source>
        <dbReference type="EMBL" id="APF17358.1"/>
    </source>
</evidence>
<gene>
    <name evidence="6" type="ORF">Cabys_607</name>
    <name evidence="7" type="ORF">Calab_1856</name>
</gene>
<name>H1XTJ5_CALAY</name>
<proteinExistence type="predicted"/>
<evidence type="ECO:0000259" key="5">
    <source>
        <dbReference type="PROSITE" id="PS51880"/>
    </source>
</evidence>
<evidence type="ECO:0000256" key="2">
    <source>
        <dbReference type="ARBA" id="ARBA00022723"/>
    </source>
</evidence>
<dbReference type="InterPro" id="IPR004095">
    <property type="entry name" value="TGS"/>
</dbReference>